<dbReference type="Proteomes" id="UP000199433">
    <property type="component" value="Unassembled WGS sequence"/>
</dbReference>
<name>A0A1G8V599_9LACT</name>
<sequence>MNNNDRLLRLRYALDLKDEETQEIFKLGHQDLSLEEVQLLLKKVESSEATSDEEDDFTENTYAKECSNQLFESFLNGLIVFKRGQQVTATGEPVKQTRLIKHDKDVNNVLIKKVKIALTLTSDDILDILDDTGVHISNSELSAVLRKEGHRNYKECGDRYARNFLKGLAHHLRGDESSN</sequence>
<dbReference type="EMBL" id="FNFK01000001">
    <property type="protein sequence ID" value="SDJ61248.1"/>
    <property type="molecule type" value="Genomic_DNA"/>
</dbReference>
<dbReference type="PANTHER" id="PTHR37805:SF1">
    <property type="entry name" value="CYTOPLASMIC PROTEIN"/>
    <property type="match status" value="1"/>
</dbReference>
<evidence type="ECO:0000313" key="1">
    <source>
        <dbReference type="EMBL" id="SDJ61248.1"/>
    </source>
</evidence>
<keyword evidence="2" id="KW-1185">Reference proteome</keyword>
<organism evidence="1 2">
    <name type="scientific">Alkalibacterium thalassium</name>
    <dbReference type="NCBI Taxonomy" id="426701"/>
    <lineage>
        <taxon>Bacteria</taxon>
        <taxon>Bacillati</taxon>
        <taxon>Bacillota</taxon>
        <taxon>Bacilli</taxon>
        <taxon>Lactobacillales</taxon>
        <taxon>Carnobacteriaceae</taxon>
        <taxon>Alkalibacterium</taxon>
    </lineage>
</organism>
<dbReference type="OrthoDB" id="9788465at2"/>
<dbReference type="PANTHER" id="PTHR37805">
    <property type="entry name" value="CYTOPLASMIC PROTEIN-RELATED"/>
    <property type="match status" value="1"/>
</dbReference>
<dbReference type="InterPro" id="IPR009921">
    <property type="entry name" value="YehS-like"/>
</dbReference>
<reference evidence="2" key="1">
    <citation type="submission" date="2016-10" db="EMBL/GenBank/DDBJ databases">
        <authorList>
            <person name="Varghese N."/>
            <person name="Submissions S."/>
        </authorList>
    </citation>
    <scope>NUCLEOTIDE SEQUENCE [LARGE SCALE GENOMIC DNA]</scope>
    <source>
        <strain evidence="2">DSM 19181</strain>
    </source>
</reference>
<protein>
    <submittedName>
        <fullName evidence="1">Uncharacterized conserved protein YehS, DUF1456 family</fullName>
    </submittedName>
</protein>
<gene>
    <name evidence="1" type="ORF">SAMN04488098_100155</name>
</gene>
<proteinExistence type="predicted"/>
<evidence type="ECO:0000313" key="2">
    <source>
        <dbReference type="Proteomes" id="UP000199433"/>
    </source>
</evidence>
<accession>A0A1G8V599</accession>
<dbReference type="AlphaFoldDB" id="A0A1G8V599"/>
<dbReference type="RefSeq" id="WP_091264032.1">
    <property type="nucleotide sequence ID" value="NZ_FNFK01000001.1"/>
</dbReference>
<dbReference type="Pfam" id="PF07308">
    <property type="entry name" value="DUF1456"/>
    <property type="match status" value="2"/>
</dbReference>